<dbReference type="AlphaFoldDB" id="A0AAP0B6N9"/>
<evidence type="ECO:0000256" key="9">
    <source>
        <dbReference type="SAM" id="Phobius"/>
    </source>
</evidence>
<evidence type="ECO:0000259" key="10">
    <source>
        <dbReference type="Pfam" id="PF01764"/>
    </source>
</evidence>
<comment type="caution">
    <text evidence="11">The sequence shown here is derived from an EMBL/GenBank/DDBJ whole genome shotgun (WGS) entry which is preliminary data.</text>
</comment>
<evidence type="ECO:0000256" key="3">
    <source>
        <dbReference type="ARBA" id="ARBA00022528"/>
    </source>
</evidence>
<dbReference type="Pfam" id="PF01764">
    <property type="entry name" value="Lipase_3"/>
    <property type="match status" value="1"/>
</dbReference>
<reference evidence="11 12" key="1">
    <citation type="journal article" date="2022" name="Nat. Plants">
        <title>Genomes of leafy and leafless Platanthera orchids illuminate the evolution of mycoheterotrophy.</title>
        <authorList>
            <person name="Li M.H."/>
            <person name="Liu K.W."/>
            <person name="Li Z."/>
            <person name="Lu H.C."/>
            <person name="Ye Q.L."/>
            <person name="Zhang D."/>
            <person name="Wang J.Y."/>
            <person name="Li Y.F."/>
            <person name="Zhong Z.M."/>
            <person name="Liu X."/>
            <person name="Yu X."/>
            <person name="Liu D.K."/>
            <person name="Tu X.D."/>
            <person name="Liu B."/>
            <person name="Hao Y."/>
            <person name="Liao X.Y."/>
            <person name="Jiang Y.T."/>
            <person name="Sun W.H."/>
            <person name="Chen J."/>
            <person name="Chen Y.Q."/>
            <person name="Ai Y."/>
            <person name="Zhai J.W."/>
            <person name="Wu S.S."/>
            <person name="Zhou Z."/>
            <person name="Hsiao Y.Y."/>
            <person name="Wu W.L."/>
            <person name="Chen Y.Y."/>
            <person name="Lin Y.F."/>
            <person name="Hsu J.L."/>
            <person name="Li C.Y."/>
            <person name="Wang Z.W."/>
            <person name="Zhao X."/>
            <person name="Zhong W.Y."/>
            <person name="Ma X.K."/>
            <person name="Ma L."/>
            <person name="Huang J."/>
            <person name="Chen G.Z."/>
            <person name="Huang M.Z."/>
            <person name="Huang L."/>
            <person name="Peng D.H."/>
            <person name="Luo Y.B."/>
            <person name="Zou S.Q."/>
            <person name="Chen S.P."/>
            <person name="Lan S."/>
            <person name="Tsai W.C."/>
            <person name="Van de Peer Y."/>
            <person name="Liu Z.J."/>
        </authorList>
    </citation>
    <scope>NUCLEOTIDE SEQUENCE [LARGE SCALE GENOMIC DNA]</scope>
    <source>
        <strain evidence="11">Lor287</strain>
    </source>
</reference>
<dbReference type="EMBL" id="JBBWWQ010000014">
    <property type="protein sequence ID" value="KAK8930884.1"/>
    <property type="molecule type" value="Genomic_DNA"/>
</dbReference>
<dbReference type="Proteomes" id="UP001418222">
    <property type="component" value="Unassembled WGS sequence"/>
</dbReference>
<comment type="similarity">
    <text evidence="2">Belongs to the AB hydrolase superfamily. Lipase family.</text>
</comment>
<sequence>MGRRNVVVALRGTSTCLEWAENLRLHLAPLDAGDSKVACGLRSLYTTAGDGVPSLSTAVAEEIRRLIMLYNGQQLSITVTGHSLGAALAILLADDLIAGGPEISTISMPPIAVFSFGGPKVGNRAFAERLEEQRGLKVLRVVNARDFVTWMPASIGDGYEHVGRELRVDSKVSPFLKPNADPACCHDLEAYLHLVDVLGGGGGGILFLPNASLARLLSQQRGNVKKLYVSKYRDLGQDLAGGCTGSPPFRGIHFTVENLMTLIFLIFYIFLLSKDMTTFRCITVFLNRQILK</sequence>
<dbReference type="InterPro" id="IPR029058">
    <property type="entry name" value="AB_hydrolase_fold"/>
</dbReference>
<accession>A0AAP0B6N9</accession>
<keyword evidence="9" id="KW-0812">Transmembrane</keyword>
<protein>
    <recommendedName>
        <fullName evidence="10">Fungal lipase-type domain-containing protein</fullName>
    </recommendedName>
</protein>
<evidence type="ECO:0000256" key="1">
    <source>
        <dbReference type="ARBA" id="ARBA00004229"/>
    </source>
</evidence>
<dbReference type="GO" id="GO:0009507">
    <property type="term" value="C:chloroplast"/>
    <property type="evidence" value="ECO:0007669"/>
    <property type="project" value="UniProtKB-SubCell"/>
</dbReference>
<dbReference type="GO" id="GO:0016042">
    <property type="term" value="P:lipid catabolic process"/>
    <property type="evidence" value="ECO:0007669"/>
    <property type="project" value="UniProtKB-KW"/>
</dbReference>
<evidence type="ECO:0000256" key="6">
    <source>
        <dbReference type="ARBA" id="ARBA00022946"/>
    </source>
</evidence>
<evidence type="ECO:0000256" key="8">
    <source>
        <dbReference type="ARBA" id="ARBA00023098"/>
    </source>
</evidence>
<dbReference type="PANTHER" id="PTHR31403">
    <property type="entry name" value="PHOSPHOLIPASE A1-IBETA2, CHLOROPLASTIC"/>
    <property type="match status" value="1"/>
</dbReference>
<dbReference type="SUPFAM" id="SSF53474">
    <property type="entry name" value="alpha/beta-Hydrolases"/>
    <property type="match status" value="1"/>
</dbReference>
<name>A0AAP0B6N9_9ASPA</name>
<comment type="subcellular location">
    <subcellularLocation>
        <location evidence="1">Plastid</location>
        <location evidence="1">Chloroplast</location>
    </subcellularLocation>
</comment>
<keyword evidence="5" id="KW-0378">Hydrolase</keyword>
<proteinExistence type="inferred from homology"/>
<evidence type="ECO:0000313" key="11">
    <source>
        <dbReference type="EMBL" id="KAK8930884.1"/>
    </source>
</evidence>
<gene>
    <name evidence="11" type="ORF">KSP39_PZI016437</name>
</gene>
<keyword evidence="12" id="KW-1185">Reference proteome</keyword>
<organism evidence="11 12">
    <name type="scientific">Platanthera zijinensis</name>
    <dbReference type="NCBI Taxonomy" id="2320716"/>
    <lineage>
        <taxon>Eukaryota</taxon>
        <taxon>Viridiplantae</taxon>
        <taxon>Streptophyta</taxon>
        <taxon>Embryophyta</taxon>
        <taxon>Tracheophyta</taxon>
        <taxon>Spermatophyta</taxon>
        <taxon>Magnoliopsida</taxon>
        <taxon>Liliopsida</taxon>
        <taxon>Asparagales</taxon>
        <taxon>Orchidaceae</taxon>
        <taxon>Orchidoideae</taxon>
        <taxon>Orchideae</taxon>
        <taxon>Orchidinae</taxon>
        <taxon>Platanthera</taxon>
    </lineage>
</organism>
<evidence type="ECO:0000256" key="4">
    <source>
        <dbReference type="ARBA" id="ARBA00022640"/>
    </source>
</evidence>
<evidence type="ECO:0000256" key="2">
    <source>
        <dbReference type="ARBA" id="ARBA00010701"/>
    </source>
</evidence>
<dbReference type="Gene3D" id="3.40.50.1820">
    <property type="entry name" value="alpha/beta hydrolase"/>
    <property type="match status" value="1"/>
</dbReference>
<dbReference type="CDD" id="cd00519">
    <property type="entry name" value="Lipase_3"/>
    <property type="match status" value="1"/>
</dbReference>
<evidence type="ECO:0000256" key="5">
    <source>
        <dbReference type="ARBA" id="ARBA00022801"/>
    </source>
</evidence>
<dbReference type="PANTHER" id="PTHR31403:SF2">
    <property type="entry name" value="PHOSPHOLIPASE A1-IBETA2, CHLOROPLASTIC"/>
    <property type="match status" value="1"/>
</dbReference>
<dbReference type="InterPro" id="IPR002921">
    <property type="entry name" value="Fungal_lipase-type"/>
</dbReference>
<keyword evidence="8" id="KW-0443">Lipid metabolism</keyword>
<keyword evidence="9" id="KW-0472">Membrane</keyword>
<feature type="domain" description="Fungal lipase-type" evidence="10">
    <location>
        <begin position="7"/>
        <end position="153"/>
    </location>
</feature>
<keyword evidence="3" id="KW-0150">Chloroplast</keyword>
<feature type="transmembrane region" description="Helical" evidence="9">
    <location>
        <begin position="252"/>
        <end position="272"/>
    </location>
</feature>
<keyword evidence="4" id="KW-0934">Plastid</keyword>
<evidence type="ECO:0000256" key="7">
    <source>
        <dbReference type="ARBA" id="ARBA00022963"/>
    </source>
</evidence>
<dbReference type="GO" id="GO:0004620">
    <property type="term" value="F:phospholipase activity"/>
    <property type="evidence" value="ECO:0007669"/>
    <property type="project" value="TreeGrafter"/>
</dbReference>
<evidence type="ECO:0000313" key="12">
    <source>
        <dbReference type="Proteomes" id="UP001418222"/>
    </source>
</evidence>
<keyword evidence="9" id="KW-1133">Transmembrane helix</keyword>
<keyword evidence="7" id="KW-0442">Lipid degradation</keyword>
<keyword evidence="6" id="KW-0809">Transit peptide</keyword>